<dbReference type="Gene3D" id="1.10.3730.10">
    <property type="entry name" value="ProC C-terminal domain-like"/>
    <property type="match status" value="1"/>
</dbReference>
<evidence type="ECO:0000259" key="6">
    <source>
        <dbReference type="Pfam" id="PF14748"/>
    </source>
</evidence>
<dbReference type="SUPFAM" id="SSF51735">
    <property type="entry name" value="NAD(P)-binding Rossmann-fold domains"/>
    <property type="match status" value="1"/>
</dbReference>
<feature type="domain" description="Pyrroline-5-carboxylate reductase dimerisation" evidence="6">
    <location>
        <begin position="158"/>
        <end position="253"/>
    </location>
</feature>
<dbReference type="SUPFAM" id="SSF48179">
    <property type="entry name" value="6-phosphogluconate dehydrogenase C-terminal domain-like"/>
    <property type="match status" value="1"/>
</dbReference>
<evidence type="ECO:0000313" key="7">
    <source>
        <dbReference type="EMBL" id="OXY82154.1"/>
    </source>
</evidence>
<dbReference type="OrthoDB" id="8418678at2"/>
<dbReference type="RefSeq" id="WP_094198933.1">
    <property type="nucleotide sequence ID" value="NZ_NBIM01000001.1"/>
</dbReference>
<dbReference type="InterPro" id="IPR000304">
    <property type="entry name" value="Pyrroline-COOH_reductase"/>
</dbReference>
<dbReference type="PANTHER" id="PTHR11645:SF0">
    <property type="entry name" value="PYRROLINE-5-CARBOXYLATE REDUCTASE 3"/>
    <property type="match status" value="1"/>
</dbReference>
<dbReference type="PANTHER" id="PTHR11645">
    <property type="entry name" value="PYRROLINE-5-CARBOXYLATE REDUCTASE"/>
    <property type="match status" value="1"/>
</dbReference>
<keyword evidence="3" id="KW-0560">Oxidoreductase</keyword>
<evidence type="ECO:0000259" key="5">
    <source>
        <dbReference type="Pfam" id="PF03807"/>
    </source>
</evidence>
<feature type="binding site" evidence="4">
    <location>
        <begin position="69"/>
        <end position="72"/>
    </location>
    <ligand>
        <name>NADP(+)</name>
        <dbReference type="ChEBI" id="CHEBI:58349"/>
    </ligand>
</feature>
<evidence type="ECO:0000313" key="8">
    <source>
        <dbReference type="Proteomes" id="UP000242757"/>
    </source>
</evidence>
<dbReference type="Proteomes" id="UP000242757">
    <property type="component" value="Unassembled WGS sequence"/>
</dbReference>
<evidence type="ECO:0000256" key="3">
    <source>
        <dbReference type="ARBA" id="ARBA00023002"/>
    </source>
</evidence>
<dbReference type="GO" id="GO:0055129">
    <property type="term" value="P:L-proline biosynthetic process"/>
    <property type="evidence" value="ECO:0007669"/>
    <property type="project" value="TreeGrafter"/>
</dbReference>
<dbReference type="EMBL" id="NBIM01000001">
    <property type="protein sequence ID" value="OXY82154.1"/>
    <property type="molecule type" value="Genomic_DNA"/>
</dbReference>
<dbReference type="InterPro" id="IPR036291">
    <property type="entry name" value="NAD(P)-bd_dom_sf"/>
</dbReference>
<dbReference type="InterPro" id="IPR008927">
    <property type="entry name" value="6-PGluconate_DH-like_C_sf"/>
</dbReference>
<dbReference type="AlphaFoldDB" id="A0A233RFJ9"/>
<evidence type="ECO:0000256" key="2">
    <source>
        <dbReference type="ARBA" id="ARBA00022857"/>
    </source>
</evidence>
<feature type="binding site" evidence="4">
    <location>
        <position position="56"/>
    </location>
    <ligand>
        <name>NADPH</name>
        <dbReference type="ChEBI" id="CHEBI:57783"/>
    </ligand>
</feature>
<accession>A0A233RFJ9</accession>
<dbReference type="InterPro" id="IPR028939">
    <property type="entry name" value="P5C_Rdtase_cat_N"/>
</dbReference>
<evidence type="ECO:0000256" key="1">
    <source>
        <dbReference type="ARBA" id="ARBA00005525"/>
    </source>
</evidence>
<comment type="caution">
    <text evidence="7">The sequence shown here is derived from an EMBL/GenBank/DDBJ whole genome shotgun (WGS) entry which is preliminary data.</text>
</comment>
<reference evidence="7 8" key="1">
    <citation type="submission" date="2017-08" db="EMBL/GenBank/DDBJ databases">
        <title>A Genome Sequence of Oceanimonas doudoroffii ATCC 27123T.</title>
        <authorList>
            <person name="Brennan M.A."/>
            <person name="Maclea K.S."/>
            <person name="Mcclelland W.D."/>
            <person name="Trachtenberg A.M."/>
        </authorList>
    </citation>
    <scope>NUCLEOTIDE SEQUENCE [LARGE SCALE GENOMIC DNA]</scope>
    <source>
        <strain evidence="7 8">ATCC 27123</strain>
    </source>
</reference>
<keyword evidence="8" id="KW-1185">Reference proteome</keyword>
<dbReference type="PIRSF" id="PIRSF000193">
    <property type="entry name" value="Pyrrol-5-carb_rd"/>
    <property type="match status" value="1"/>
</dbReference>
<sequence>MTTATLGILGVGHLATYTVTGLRNGGDQRRIILSPRNAAAASRLAEQCRCEVAGSNQEVVEGSDIILLAVRPKSLSELVQGLTFKPGQLVMSAMAGVSLQQLRQHAALQGATLVRVLPPASVEVGAGPVPQFPANATAEALFGAMGKVIVLESEALFDVALAHGCLHGWSYFLVQQLIDWSVAQGMSQHAARQMVVHSITSAMALAESRPELDYGDIGNGIATPGTFTLKGLEHINANNGLQAWSDAMDAVSKAE</sequence>
<name>A0A233RFJ9_9GAMM</name>
<feature type="domain" description="Pyrroline-5-carboxylate reductase catalytic N-terminal" evidence="5">
    <location>
        <begin position="6"/>
        <end position="96"/>
    </location>
</feature>
<dbReference type="Pfam" id="PF03807">
    <property type="entry name" value="F420_oxidored"/>
    <property type="match status" value="1"/>
</dbReference>
<comment type="similarity">
    <text evidence="1">Belongs to the pyrroline-5-carboxylate reductase family.</text>
</comment>
<organism evidence="7 8">
    <name type="scientific">Oceanimonas doudoroffii</name>
    <dbReference type="NCBI Taxonomy" id="84158"/>
    <lineage>
        <taxon>Bacteria</taxon>
        <taxon>Pseudomonadati</taxon>
        <taxon>Pseudomonadota</taxon>
        <taxon>Gammaproteobacteria</taxon>
        <taxon>Aeromonadales</taxon>
        <taxon>Aeromonadaceae</taxon>
        <taxon>Oceanimonas</taxon>
    </lineage>
</organism>
<keyword evidence="2 4" id="KW-0521">NADP</keyword>
<feature type="binding site" evidence="4">
    <location>
        <begin position="9"/>
        <end position="14"/>
    </location>
    <ligand>
        <name>NADP(+)</name>
        <dbReference type="ChEBI" id="CHEBI:58349"/>
    </ligand>
</feature>
<dbReference type="GO" id="GO:0004735">
    <property type="term" value="F:pyrroline-5-carboxylate reductase activity"/>
    <property type="evidence" value="ECO:0007669"/>
    <property type="project" value="InterPro"/>
</dbReference>
<dbReference type="Gene3D" id="3.40.50.720">
    <property type="entry name" value="NAD(P)-binding Rossmann-like Domain"/>
    <property type="match status" value="1"/>
</dbReference>
<proteinExistence type="inferred from homology"/>
<evidence type="ECO:0000256" key="4">
    <source>
        <dbReference type="PIRSR" id="PIRSR000193-1"/>
    </source>
</evidence>
<dbReference type="Pfam" id="PF14748">
    <property type="entry name" value="P5CR_dimer"/>
    <property type="match status" value="1"/>
</dbReference>
<protein>
    <submittedName>
        <fullName evidence="7">Pyrroline-5-carboxylate reductase</fullName>
    </submittedName>
</protein>
<dbReference type="InterPro" id="IPR029036">
    <property type="entry name" value="P5CR_dimer"/>
</dbReference>
<gene>
    <name evidence="7" type="ORF">B6S08_01035</name>
</gene>